<dbReference type="RefSeq" id="WP_338890195.1">
    <property type="nucleotide sequence ID" value="NZ_CP147846.1"/>
</dbReference>
<dbReference type="Pfam" id="PF00106">
    <property type="entry name" value="adh_short"/>
    <property type="match status" value="1"/>
</dbReference>
<keyword evidence="4" id="KW-1185">Reference proteome</keyword>
<dbReference type="InterPro" id="IPR036291">
    <property type="entry name" value="NAD(P)-bd_dom_sf"/>
</dbReference>
<dbReference type="PANTHER" id="PTHR44196">
    <property type="entry name" value="DEHYDROGENASE/REDUCTASE SDR FAMILY MEMBER 7B"/>
    <property type="match status" value="1"/>
</dbReference>
<evidence type="ECO:0000313" key="4">
    <source>
        <dbReference type="Proteomes" id="UP001432000"/>
    </source>
</evidence>
<organism evidence="3 4">
    <name type="scientific">Rhodococcus sovatensis</name>
    <dbReference type="NCBI Taxonomy" id="1805840"/>
    <lineage>
        <taxon>Bacteria</taxon>
        <taxon>Bacillati</taxon>
        <taxon>Actinomycetota</taxon>
        <taxon>Actinomycetes</taxon>
        <taxon>Mycobacteriales</taxon>
        <taxon>Nocardiaceae</taxon>
        <taxon>Rhodococcus</taxon>
    </lineage>
</organism>
<reference evidence="3 4" key="1">
    <citation type="submission" date="2024-03" db="EMBL/GenBank/DDBJ databases">
        <title>Natural products discovery in diverse microorganisms through a two-stage MS feature dereplication strategy.</title>
        <authorList>
            <person name="Zhang R."/>
        </authorList>
    </citation>
    <scope>NUCLEOTIDE SEQUENCE [LARGE SCALE GENOMIC DNA]</scope>
    <source>
        <strain evidence="3 4">18930</strain>
    </source>
</reference>
<dbReference type="Gene3D" id="3.40.50.720">
    <property type="entry name" value="NAD(P)-binding Rossmann-like Domain"/>
    <property type="match status" value="1"/>
</dbReference>
<dbReference type="EMBL" id="CP147846">
    <property type="protein sequence ID" value="WXG69420.1"/>
    <property type="molecule type" value="Genomic_DNA"/>
</dbReference>
<evidence type="ECO:0000256" key="2">
    <source>
        <dbReference type="ARBA" id="ARBA00023002"/>
    </source>
</evidence>
<keyword evidence="2" id="KW-0560">Oxidoreductase</keyword>
<dbReference type="InterPro" id="IPR002347">
    <property type="entry name" value="SDR_fam"/>
</dbReference>
<evidence type="ECO:0000256" key="1">
    <source>
        <dbReference type="ARBA" id="ARBA00006484"/>
    </source>
</evidence>
<dbReference type="Proteomes" id="UP001432000">
    <property type="component" value="Chromosome"/>
</dbReference>
<comment type="similarity">
    <text evidence="1">Belongs to the short-chain dehydrogenases/reductases (SDR) family.</text>
</comment>
<sequence>MYGSKRLAVVTGASSGIGAELTNLFVHDGYDVIAVAEGIEPHCYADYPDGLAGTITAVQADLRTTEGVDTVVAAVDNDGRALSAAALNAGIGCGGTFAETDLADIMSVIDLNIRGTVRLASFVVRHMLARGSGRILITSSVASMMPGPNHVVYNATKSFLQSFAEGLASEASDGGVTVTALMPGPTDTQFFRRAGLENTIMGRLDKDEPAAVARAGYDAMNNGKRKVVAASVLSKAMAAVSTVTPDSVKARAHRILAEPSDD</sequence>
<dbReference type="PRINTS" id="PR00081">
    <property type="entry name" value="GDHRDH"/>
</dbReference>
<protein>
    <submittedName>
        <fullName evidence="3">SDR family NAD(P)-dependent oxidoreductase</fullName>
    </submittedName>
</protein>
<evidence type="ECO:0000313" key="3">
    <source>
        <dbReference type="EMBL" id="WXG69420.1"/>
    </source>
</evidence>
<accession>A0ABZ2PJQ3</accession>
<dbReference type="CDD" id="cd05233">
    <property type="entry name" value="SDR_c"/>
    <property type="match status" value="1"/>
</dbReference>
<dbReference type="PROSITE" id="PS00061">
    <property type="entry name" value="ADH_SHORT"/>
    <property type="match status" value="1"/>
</dbReference>
<gene>
    <name evidence="3" type="ORF">WDS16_02340</name>
</gene>
<proteinExistence type="inferred from homology"/>
<dbReference type="PANTHER" id="PTHR44196:SF2">
    <property type="entry name" value="SHORT-CHAIN DEHYDROGENASE-RELATED"/>
    <property type="match status" value="1"/>
</dbReference>
<dbReference type="SUPFAM" id="SSF51735">
    <property type="entry name" value="NAD(P)-binding Rossmann-fold domains"/>
    <property type="match status" value="1"/>
</dbReference>
<dbReference type="InterPro" id="IPR020904">
    <property type="entry name" value="Sc_DH/Rdtase_CS"/>
</dbReference>
<name>A0ABZ2PJQ3_9NOCA</name>